<accession>A0A8I6WPN7</accession>
<reference evidence="3" key="3">
    <citation type="submission" date="2022-01" db="UniProtKB">
        <authorList>
            <consortium name="EnsemblPlants"/>
        </authorList>
    </citation>
    <scope>IDENTIFICATION</scope>
    <source>
        <strain evidence="3">subsp. vulgare</strain>
    </source>
</reference>
<dbReference type="Proteomes" id="UP000011116">
    <property type="component" value="Chromosome 3H"/>
</dbReference>
<reference evidence="4" key="1">
    <citation type="journal article" date="2012" name="Nature">
        <title>A physical, genetic and functional sequence assembly of the barley genome.</title>
        <authorList>
            <consortium name="The International Barley Genome Sequencing Consortium"/>
            <person name="Mayer K.F."/>
            <person name="Waugh R."/>
            <person name="Brown J.W."/>
            <person name="Schulman A."/>
            <person name="Langridge P."/>
            <person name="Platzer M."/>
            <person name="Fincher G.B."/>
            <person name="Muehlbauer G.J."/>
            <person name="Sato K."/>
            <person name="Close T.J."/>
            <person name="Wise R.P."/>
            <person name="Stein N."/>
        </authorList>
    </citation>
    <scope>NUCLEOTIDE SEQUENCE [LARGE SCALE GENOMIC DNA]</scope>
    <source>
        <strain evidence="4">cv. Morex</strain>
    </source>
</reference>
<feature type="compositionally biased region" description="Low complexity" evidence="1">
    <location>
        <begin position="100"/>
        <end position="113"/>
    </location>
</feature>
<evidence type="ECO:0000313" key="3">
    <source>
        <dbReference type="EnsemblPlants" id="HORVU.MOREX.r3.3HG0235590.1"/>
    </source>
</evidence>
<evidence type="ECO:0000313" key="4">
    <source>
        <dbReference type="Proteomes" id="UP000011116"/>
    </source>
</evidence>
<dbReference type="Gramene" id="HORVU.MOREX.r3.3HG0235590.1">
    <property type="protein sequence ID" value="HORVU.MOREX.r3.3HG0235590.1"/>
    <property type="gene ID" value="HORVU.MOREX.r3.3HG0235590"/>
</dbReference>
<sequence length="129" mass="13693">MEGKKKGEKAMAAAVGVLVILLSARRLPVGVVDPNSAFCQCYLVFFQFDPDCSLKGWQSCHDYCCKQACHSPGDADFDGVCGGRYQASICGTGVEATGYDATSSTTTEDAAASYRSRRHGKAEAEAKHG</sequence>
<gene>
    <name evidence="3" type="primary">LOC123439468</name>
</gene>
<reference evidence="3" key="2">
    <citation type="submission" date="2020-10" db="EMBL/GenBank/DDBJ databases">
        <authorList>
            <person name="Scholz U."/>
            <person name="Mascher M."/>
            <person name="Fiebig A."/>
        </authorList>
    </citation>
    <scope>NUCLEOTIDE SEQUENCE [LARGE SCALE GENOMIC DNA]</scope>
    <source>
        <strain evidence="3">cv. Morex</strain>
    </source>
</reference>
<protein>
    <recommendedName>
        <fullName evidence="5">Acidic protein</fullName>
    </recommendedName>
</protein>
<dbReference type="RefSeq" id="XP_044972113.1">
    <property type="nucleotide sequence ID" value="XM_045116178.1"/>
</dbReference>
<evidence type="ECO:0000256" key="1">
    <source>
        <dbReference type="SAM" id="MobiDB-lite"/>
    </source>
</evidence>
<feature type="region of interest" description="Disordered" evidence="1">
    <location>
        <begin position="99"/>
        <end position="129"/>
    </location>
</feature>
<feature type="chain" id="PRO_5035182211" description="Acidic protein" evidence="2">
    <location>
        <begin position="27"/>
        <end position="129"/>
    </location>
</feature>
<proteinExistence type="predicted"/>
<feature type="signal peptide" evidence="2">
    <location>
        <begin position="1"/>
        <end position="26"/>
    </location>
</feature>
<dbReference type="EnsemblPlants" id="HORVU.MOREX.r3.3HG0235590.1">
    <property type="protein sequence ID" value="HORVU.MOREX.r3.3HG0235590.1"/>
    <property type="gene ID" value="HORVU.MOREX.r3.3HG0235590"/>
</dbReference>
<name>A0A8I6WPN7_HORVV</name>
<dbReference type="GeneID" id="123439468"/>
<keyword evidence="4" id="KW-1185">Reference proteome</keyword>
<dbReference type="KEGG" id="hvg:123439468"/>
<dbReference type="AlphaFoldDB" id="A0A8I6WPN7"/>
<evidence type="ECO:0000256" key="2">
    <source>
        <dbReference type="SAM" id="SignalP"/>
    </source>
</evidence>
<evidence type="ECO:0008006" key="5">
    <source>
        <dbReference type="Google" id="ProtNLM"/>
    </source>
</evidence>
<dbReference type="PANTHER" id="PTHR36483">
    <property type="entry name" value="OS02G0130700 PROTEIN"/>
    <property type="match status" value="1"/>
</dbReference>
<dbReference type="PANTHER" id="PTHR36483:SF8">
    <property type="entry name" value="C3H1-TYPE DOMAIN-CONTAINING PROTEIN"/>
    <property type="match status" value="1"/>
</dbReference>
<organism evidence="3 4">
    <name type="scientific">Hordeum vulgare subsp. vulgare</name>
    <name type="common">Domesticated barley</name>
    <dbReference type="NCBI Taxonomy" id="112509"/>
    <lineage>
        <taxon>Eukaryota</taxon>
        <taxon>Viridiplantae</taxon>
        <taxon>Streptophyta</taxon>
        <taxon>Embryophyta</taxon>
        <taxon>Tracheophyta</taxon>
        <taxon>Spermatophyta</taxon>
        <taxon>Magnoliopsida</taxon>
        <taxon>Liliopsida</taxon>
        <taxon>Poales</taxon>
        <taxon>Poaceae</taxon>
        <taxon>BOP clade</taxon>
        <taxon>Pooideae</taxon>
        <taxon>Triticodae</taxon>
        <taxon>Triticeae</taxon>
        <taxon>Hordeinae</taxon>
        <taxon>Hordeum</taxon>
    </lineage>
</organism>
<keyword evidence="2" id="KW-0732">Signal</keyword>